<evidence type="ECO:0000256" key="2">
    <source>
        <dbReference type="ARBA" id="ARBA00035108"/>
    </source>
</evidence>
<name>A0ABX1C781_9ACTN</name>
<proteinExistence type="inferred from homology"/>
<comment type="subcellular location">
    <subcellularLocation>
        <location evidence="2">Gas vesicle</location>
    </subcellularLocation>
</comment>
<sequence length="285" mass="30093">MTTAPLPDDDLDTPDTGGPVYLYAVTRAPARAPRDETGEPLAGVADAAVRVVASDRIAALVSPVDPRHLEMVGQRPQEAELAWLEHVARTHNAVVESAFRETTVLPMRIATVHPAEESVRAFLRESADAIHAELARLDGLVEVGVKAYRTAPAAAAGTDAEPSGNPPAAAPRPDSPGRAYLEARRARRRARADADRDAAALVRSVREAAAPHAVDQRAHRLQTGELAAGPGENIANDAWLVPRAALLELHAAVTVLADPAAGRHVEVTGPWAPYSFVRPVTADAG</sequence>
<dbReference type="InterPro" id="IPR009430">
    <property type="entry name" value="GvpL/GvpF"/>
</dbReference>
<comment type="similarity">
    <text evidence="3">Belongs to the gas vesicle GvpF/GvpL family.</text>
</comment>
<comment type="caution">
    <text evidence="5">The sequence shown here is derived from an EMBL/GenBank/DDBJ whole genome shotgun (WGS) entry which is preliminary data.</text>
</comment>
<reference evidence="5 6" key="1">
    <citation type="submission" date="2020-03" db="EMBL/GenBank/DDBJ databases">
        <title>Draft genome of Streptomyces sp. ventii, isolated from the Axial Seamount in the Pacific Ocean, and resequencing of the two type strains Streptomyces lonarensis strain NCL 716 and Streptomyces bohaiensis strain 11A07.</title>
        <authorList>
            <person name="Loughran R.M."/>
            <person name="Pfannmuller K.M."/>
            <person name="Wasson B.J."/>
            <person name="Deadmond M.C."/>
            <person name="Paddock B.E."/>
            <person name="Koyack M.J."/>
            <person name="Gallegos D.A."/>
            <person name="Mitchell E.A."/>
            <person name="Ushijima B."/>
            <person name="Saw J.H."/>
            <person name="Mcphail K.L."/>
            <person name="Videau P."/>
        </authorList>
    </citation>
    <scope>NUCLEOTIDE SEQUENCE [LARGE SCALE GENOMIC DNA]</scope>
    <source>
        <strain evidence="5 6">11A07</strain>
    </source>
</reference>
<evidence type="ECO:0000313" key="5">
    <source>
        <dbReference type="EMBL" id="NJQ13923.1"/>
    </source>
</evidence>
<dbReference type="EMBL" id="JAAVJC010000011">
    <property type="protein sequence ID" value="NJQ13923.1"/>
    <property type="molecule type" value="Genomic_DNA"/>
</dbReference>
<evidence type="ECO:0000313" key="6">
    <source>
        <dbReference type="Proteomes" id="UP000727056"/>
    </source>
</evidence>
<dbReference type="Pfam" id="PF06386">
    <property type="entry name" value="GvpL_GvpF"/>
    <property type="match status" value="1"/>
</dbReference>
<keyword evidence="1" id="KW-0304">Gas vesicle</keyword>
<feature type="region of interest" description="Disordered" evidence="4">
    <location>
        <begin position="154"/>
        <end position="177"/>
    </location>
</feature>
<evidence type="ECO:0000256" key="1">
    <source>
        <dbReference type="ARBA" id="ARBA00022987"/>
    </source>
</evidence>
<dbReference type="PANTHER" id="PTHR36852:SF1">
    <property type="entry name" value="PROTEIN GVPL 2"/>
    <property type="match status" value="1"/>
</dbReference>
<dbReference type="PANTHER" id="PTHR36852">
    <property type="entry name" value="PROTEIN GVPL 2"/>
    <property type="match status" value="1"/>
</dbReference>
<accession>A0ABX1C781</accession>
<feature type="compositionally biased region" description="Pro residues" evidence="4">
    <location>
        <begin position="164"/>
        <end position="174"/>
    </location>
</feature>
<gene>
    <name evidence="5" type="ORF">HCN52_02935</name>
</gene>
<evidence type="ECO:0000256" key="4">
    <source>
        <dbReference type="SAM" id="MobiDB-lite"/>
    </source>
</evidence>
<organism evidence="5 6">
    <name type="scientific">Streptomyces bohaiensis</name>
    <dbReference type="NCBI Taxonomy" id="1431344"/>
    <lineage>
        <taxon>Bacteria</taxon>
        <taxon>Bacillati</taxon>
        <taxon>Actinomycetota</taxon>
        <taxon>Actinomycetes</taxon>
        <taxon>Kitasatosporales</taxon>
        <taxon>Streptomycetaceae</taxon>
        <taxon>Streptomyces</taxon>
    </lineage>
</organism>
<dbReference type="Proteomes" id="UP000727056">
    <property type="component" value="Unassembled WGS sequence"/>
</dbReference>
<protein>
    <recommendedName>
        <fullName evidence="7">GvpL/GvpF family gas vesicle protein</fullName>
    </recommendedName>
</protein>
<evidence type="ECO:0008006" key="7">
    <source>
        <dbReference type="Google" id="ProtNLM"/>
    </source>
</evidence>
<dbReference type="RefSeq" id="WP_168086759.1">
    <property type="nucleotide sequence ID" value="NZ_BHZH01000073.1"/>
</dbReference>
<keyword evidence="6" id="KW-1185">Reference proteome</keyword>
<evidence type="ECO:0000256" key="3">
    <source>
        <dbReference type="ARBA" id="ARBA00035643"/>
    </source>
</evidence>